<gene>
    <name evidence="2" type="ORF">CT19425_P30066</name>
</gene>
<dbReference type="GO" id="GO:0003910">
    <property type="term" value="F:DNA ligase (ATP) activity"/>
    <property type="evidence" value="ECO:0007669"/>
    <property type="project" value="InterPro"/>
</dbReference>
<dbReference type="InterPro" id="IPR012310">
    <property type="entry name" value="DNA_ligase_ATP-dep_cent"/>
</dbReference>
<feature type="domain" description="ATP-dependent DNA ligase family profile" evidence="1">
    <location>
        <begin position="2"/>
        <end position="97"/>
    </location>
</feature>
<geneLocation type="plasmid" evidence="2">
    <name>III</name>
</geneLocation>
<dbReference type="Pfam" id="PF01068">
    <property type="entry name" value="DNA_ligase_A_M"/>
    <property type="match status" value="1"/>
</dbReference>
<keyword evidence="2" id="KW-0614">Plasmid</keyword>
<protein>
    <recommendedName>
        <fullName evidence="1">ATP-dependent DNA ligase family profile domain-containing protein</fullName>
    </recommendedName>
</protein>
<dbReference type="RefSeq" id="WP_331935443.1">
    <property type="nucleotide sequence ID" value="NZ_LT991978.1"/>
</dbReference>
<name>A0A375IRM7_9BURK</name>
<evidence type="ECO:0000259" key="1">
    <source>
        <dbReference type="Pfam" id="PF01068"/>
    </source>
</evidence>
<dbReference type="EMBL" id="LT991978">
    <property type="protein sequence ID" value="SPK77217.1"/>
    <property type="molecule type" value="Genomic_DNA"/>
</dbReference>
<organism evidence="2 3">
    <name type="scientific">Cupriavidus taiwanensis</name>
    <dbReference type="NCBI Taxonomy" id="164546"/>
    <lineage>
        <taxon>Bacteria</taxon>
        <taxon>Pseudomonadati</taxon>
        <taxon>Pseudomonadota</taxon>
        <taxon>Betaproteobacteria</taxon>
        <taxon>Burkholderiales</taxon>
        <taxon>Burkholderiaceae</taxon>
        <taxon>Cupriavidus</taxon>
    </lineage>
</organism>
<dbReference type="SUPFAM" id="SSF56091">
    <property type="entry name" value="DNA ligase/mRNA capping enzyme, catalytic domain"/>
    <property type="match status" value="1"/>
</dbReference>
<dbReference type="Gene3D" id="3.30.470.30">
    <property type="entry name" value="DNA ligase/mRNA capping enzyme"/>
    <property type="match status" value="1"/>
</dbReference>
<dbReference type="GO" id="GO:0006281">
    <property type="term" value="P:DNA repair"/>
    <property type="evidence" value="ECO:0007669"/>
    <property type="project" value="InterPro"/>
</dbReference>
<dbReference type="AlphaFoldDB" id="A0A375IRM7"/>
<dbReference type="GO" id="GO:0006310">
    <property type="term" value="P:DNA recombination"/>
    <property type="evidence" value="ECO:0007669"/>
    <property type="project" value="InterPro"/>
</dbReference>
<evidence type="ECO:0000313" key="3">
    <source>
        <dbReference type="Proteomes" id="UP000255505"/>
    </source>
</evidence>
<accession>A0A375IRM7</accession>
<evidence type="ECO:0000313" key="2">
    <source>
        <dbReference type="EMBL" id="SPK77217.1"/>
    </source>
</evidence>
<dbReference type="GO" id="GO:0005524">
    <property type="term" value="F:ATP binding"/>
    <property type="evidence" value="ECO:0007669"/>
    <property type="project" value="InterPro"/>
</dbReference>
<sequence>MVELKYGYRLLASTKPFRLKTRNGADATAWFPEIGHALAPLARGYHILDGEVCLLDEIGRSDFDRLPARARRRGWHRGADPVVSCVFDALIVNGKDVEQAVGKVPQCALCVQRCVAIRTGPRVAHGRRGWKTARQLLYRRLESRSDQDQAPWSHASGAI</sequence>
<reference evidence="2 3" key="1">
    <citation type="submission" date="2018-01" db="EMBL/GenBank/DDBJ databases">
        <authorList>
            <person name="Gaut B.S."/>
            <person name="Morton B.R."/>
            <person name="Clegg M.T."/>
            <person name="Duvall M.R."/>
        </authorList>
    </citation>
    <scope>NUCLEOTIDE SEQUENCE [LARGE SCALE GENOMIC DNA]</scope>
    <source>
        <strain evidence="2">Cupriavidus taiwanensis LMG 19425</strain>
        <plasmid evidence="3">Plasmid iii</plasmid>
    </source>
</reference>
<proteinExistence type="predicted"/>
<dbReference type="Proteomes" id="UP000255505">
    <property type="component" value="Plasmid III"/>
</dbReference>